<dbReference type="Proteomes" id="UP001589692">
    <property type="component" value="Unassembled WGS sequence"/>
</dbReference>
<proteinExistence type="predicted"/>
<comment type="caution">
    <text evidence="1">The sequence shown here is derived from an EMBL/GenBank/DDBJ whole genome shotgun (WGS) entry which is preliminary data.</text>
</comment>
<evidence type="ECO:0000313" key="1">
    <source>
        <dbReference type="EMBL" id="MFB9950039.1"/>
    </source>
</evidence>
<accession>A0ABV6AHD6</accession>
<keyword evidence="2" id="KW-1185">Reference proteome</keyword>
<sequence>MQYTPNFPRTVSGADWRSPLDHPELEAIGKRADHLYRNFSLSEEHRARMLLSYGRLVEAEKTVSAIIGESRLNDPGARPTKPVSGDGSQGEKIASAIGFAFRFQEWLVRLEDLYGVTAWRIFGQVQSRDNETDDAIPHPGEDF</sequence>
<dbReference type="RefSeq" id="WP_377261819.1">
    <property type="nucleotide sequence ID" value="NZ_JBHMAA010000015.1"/>
</dbReference>
<organism evidence="1 2">
    <name type="scientific">Rhizobium puerariae</name>
    <dbReference type="NCBI Taxonomy" id="1585791"/>
    <lineage>
        <taxon>Bacteria</taxon>
        <taxon>Pseudomonadati</taxon>
        <taxon>Pseudomonadota</taxon>
        <taxon>Alphaproteobacteria</taxon>
        <taxon>Hyphomicrobiales</taxon>
        <taxon>Rhizobiaceae</taxon>
        <taxon>Rhizobium/Agrobacterium group</taxon>
        <taxon>Rhizobium</taxon>
    </lineage>
</organism>
<dbReference type="EMBL" id="JBHMAA010000015">
    <property type="protein sequence ID" value="MFB9950039.1"/>
    <property type="molecule type" value="Genomic_DNA"/>
</dbReference>
<evidence type="ECO:0000313" key="2">
    <source>
        <dbReference type="Proteomes" id="UP001589692"/>
    </source>
</evidence>
<gene>
    <name evidence="1" type="ORF">ACFFP0_14345</name>
</gene>
<protein>
    <submittedName>
        <fullName evidence="1">Uncharacterized protein</fullName>
    </submittedName>
</protein>
<reference evidence="1 2" key="1">
    <citation type="submission" date="2024-09" db="EMBL/GenBank/DDBJ databases">
        <authorList>
            <person name="Sun Q."/>
            <person name="Mori K."/>
        </authorList>
    </citation>
    <scope>NUCLEOTIDE SEQUENCE [LARGE SCALE GENOMIC DNA]</scope>
    <source>
        <strain evidence="1 2">TBRC 4938</strain>
    </source>
</reference>
<name>A0ABV6AHD6_9HYPH</name>